<dbReference type="EMBL" id="BMIR01000010">
    <property type="protein sequence ID" value="GGE44302.1"/>
    <property type="molecule type" value="Genomic_DNA"/>
</dbReference>
<proteinExistence type="predicted"/>
<evidence type="ECO:0000313" key="1">
    <source>
        <dbReference type="EMBL" id="GGE44302.1"/>
    </source>
</evidence>
<evidence type="ECO:0000313" key="2">
    <source>
        <dbReference type="Proteomes" id="UP000628775"/>
    </source>
</evidence>
<sequence length="61" mass="7188">MNKSSHRDKDLDYEGRAEYYLDIDRMMSEGMAGGTVNTKYDHPSVDHYHEIVQREEPPRES</sequence>
<organism evidence="1 2">
    <name type="scientific">Pullulanibacillus camelliae</name>
    <dbReference type="NCBI Taxonomy" id="1707096"/>
    <lineage>
        <taxon>Bacteria</taxon>
        <taxon>Bacillati</taxon>
        <taxon>Bacillota</taxon>
        <taxon>Bacilli</taxon>
        <taxon>Bacillales</taxon>
        <taxon>Sporolactobacillaceae</taxon>
        <taxon>Pullulanibacillus</taxon>
    </lineage>
</organism>
<gene>
    <name evidence="1" type="ORF">GCM10011391_23870</name>
</gene>
<comment type="caution">
    <text evidence="1">The sequence shown here is derived from an EMBL/GenBank/DDBJ whole genome shotgun (WGS) entry which is preliminary data.</text>
</comment>
<dbReference type="RefSeq" id="WP_188694105.1">
    <property type="nucleotide sequence ID" value="NZ_BMIR01000010.1"/>
</dbReference>
<keyword evidence="2" id="KW-1185">Reference proteome</keyword>
<reference evidence="1" key="2">
    <citation type="submission" date="2020-09" db="EMBL/GenBank/DDBJ databases">
        <authorList>
            <person name="Sun Q."/>
            <person name="Zhou Y."/>
        </authorList>
    </citation>
    <scope>NUCLEOTIDE SEQUENCE</scope>
    <source>
        <strain evidence="1">CGMCC 1.15371</strain>
    </source>
</reference>
<protein>
    <submittedName>
        <fullName evidence="1">Uncharacterized protein</fullName>
    </submittedName>
</protein>
<dbReference type="AlphaFoldDB" id="A0A8J2YI50"/>
<reference evidence="1" key="1">
    <citation type="journal article" date="2014" name="Int. J. Syst. Evol. Microbiol.">
        <title>Complete genome sequence of Corynebacterium casei LMG S-19264T (=DSM 44701T), isolated from a smear-ripened cheese.</title>
        <authorList>
            <consortium name="US DOE Joint Genome Institute (JGI-PGF)"/>
            <person name="Walter F."/>
            <person name="Albersmeier A."/>
            <person name="Kalinowski J."/>
            <person name="Ruckert C."/>
        </authorList>
    </citation>
    <scope>NUCLEOTIDE SEQUENCE</scope>
    <source>
        <strain evidence="1">CGMCC 1.15371</strain>
    </source>
</reference>
<name>A0A8J2YI50_9BACL</name>
<accession>A0A8J2YI50</accession>
<dbReference type="Proteomes" id="UP000628775">
    <property type="component" value="Unassembled WGS sequence"/>
</dbReference>